<dbReference type="Pfam" id="PF17479">
    <property type="entry name" value="DUF3048_C"/>
    <property type="match status" value="1"/>
</dbReference>
<feature type="domain" description="DUF3048" evidence="3">
    <location>
        <begin position="206"/>
        <end position="314"/>
    </location>
</feature>
<dbReference type="KEGG" id="nbe:Back2_09750"/>
<dbReference type="EMBL" id="AP019307">
    <property type="protein sequence ID" value="BBH16688.1"/>
    <property type="molecule type" value="Genomic_DNA"/>
</dbReference>
<evidence type="ECO:0000313" key="4">
    <source>
        <dbReference type="EMBL" id="BBH16688.1"/>
    </source>
</evidence>
<evidence type="ECO:0008006" key="6">
    <source>
        <dbReference type="Google" id="ProtNLM"/>
    </source>
</evidence>
<evidence type="ECO:0000259" key="3">
    <source>
        <dbReference type="Pfam" id="PF17479"/>
    </source>
</evidence>
<dbReference type="AlphaFoldDB" id="A0A3G9IZC9"/>
<evidence type="ECO:0000313" key="5">
    <source>
        <dbReference type="Proteomes" id="UP000271573"/>
    </source>
</evidence>
<sequence>MRRVVTALALSSLALTACGGGKSISAPSSAGTSSAPAAPAFWPLTCEPLNGGSAATTHPVYIAKIPNDSNARPQYGLASADFVYEELVEGGLTRLGAFFYSNLPSKVGPIRSTRLTDIGLAKPLGAHVVTSGGADVTIKAVAAAGIPLITMSNPHVRRILDGTHPGVDSVYADLKQLGVEANQPSATPASFLPCGKFKGSGTATSITVKFSGASTTKWSYAGGKYTMTNGYMNAGDAFQPTTIIVIKVRTSDSGYGGYQGAYVPESHFDGSGKAIIFSGGKVVKGTWHKNGVNGTPTFTDSAGHPIYINPGHTFLEMIPNGNDPQVAEGTVTFS</sequence>
<name>A0A3G9IZC9_9ACTN</name>
<evidence type="ECO:0000259" key="2">
    <source>
        <dbReference type="Pfam" id="PF11258"/>
    </source>
</evidence>
<feature type="chain" id="PRO_5039713890" description="DUF3048 domain-containing protein" evidence="1">
    <location>
        <begin position="20"/>
        <end position="334"/>
    </location>
</feature>
<protein>
    <recommendedName>
        <fullName evidence="6">DUF3048 domain-containing protein</fullName>
    </recommendedName>
</protein>
<accession>A0A3G9IZC9</accession>
<dbReference type="SUPFAM" id="SSF159774">
    <property type="entry name" value="YerB-like"/>
    <property type="match status" value="1"/>
</dbReference>
<dbReference type="InterPro" id="IPR023158">
    <property type="entry name" value="YerB-like_sf"/>
</dbReference>
<dbReference type="RefSeq" id="WP_164512479.1">
    <property type="nucleotide sequence ID" value="NZ_AP019307.1"/>
</dbReference>
<reference evidence="4 5" key="1">
    <citation type="submission" date="2018-11" db="EMBL/GenBank/DDBJ databases">
        <title>Complete genome sequence of Nocardioides baekrokdamisoli strain KCTC 39748.</title>
        <authorList>
            <person name="Kang S.W."/>
            <person name="Lee K.C."/>
            <person name="Kim K.K."/>
            <person name="Kim J.S."/>
            <person name="Kim D.S."/>
            <person name="Ko S.H."/>
            <person name="Yang S.H."/>
            <person name="Shin Y.K."/>
            <person name="Lee J.S."/>
        </authorList>
    </citation>
    <scope>NUCLEOTIDE SEQUENCE [LARGE SCALE GENOMIC DNA]</scope>
    <source>
        <strain evidence="4 5">KCTC 39748</strain>
    </source>
</reference>
<dbReference type="Proteomes" id="UP000271573">
    <property type="component" value="Chromosome"/>
</dbReference>
<keyword evidence="1" id="KW-0732">Signal</keyword>
<feature type="domain" description="DUF3048" evidence="2">
    <location>
        <begin position="45"/>
        <end position="177"/>
    </location>
</feature>
<gene>
    <name evidence="4" type="ORF">Back2_09750</name>
</gene>
<dbReference type="InterPro" id="IPR021416">
    <property type="entry name" value="DUF3048_N"/>
</dbReference>
<proteinExistence type="predicted"/>
<organism evidence="4 5">
    <name type="scientific">Nocardioides baekrokdamisoli</name>
    <dbReference type="NCBI Taxonomy" id="1804624"/>
    <lineage>
        <taxon>Bacteria</taxon>
        <taxon>Bacillati</taxon>
        <taxon>Actinomycetota</taxon>
        <taxon>Actinomycetes</taxon>
        <taxon>Propionibacteriales</taxon>
        <taxon>Nocardioidaceae</taxon>
        <taxon>Nocardioides</taxon>
    </lineage>
</organism>
<dbReference type="Pfam" id="PF11258">
    <property type="entry name" value="DUF3048"/>
    <property type="match status" value="1"/>
</dbReference>
<dbReference type="InterPro" id="IPR035328">
    <property type="entry name" value="DUF3048_C"/>
</dbReference>
<evidence type="ECO:0000256" key="1">
    <source>
        <dbReference type="SAM" id="SignalP"/>
    </source>
</evidence>
<dbReference type="Gene3D" id="3.50.90.10">
    <property type="entry name" value="YerB-like"/>
    <property type="match status" value="1"/>
</dbReference>
<feature type="signal peptide" evidence="1">
    <location>
        <begin position="1"/>
        <end position="19"/>
    </location>
</feature>
<keyword evidence="5" id="KW-1185">Reference proteome</keyword>
<dbReference type="PROSITE" id="PS51257">
    <property type="entry name" value="PROKAR_LIPOPROTEIN"/>
    <property type="match status" value="1"/>
</dbReference>